<keyword evidence="5" id="KW-1185">Reference proteome</keyword>
<dbReference type="InterPro" id="IPR025277">
    <property type="entry name" value="Apiosidase-like_cat_dom"/>
</dbReference>
<evidence type="ECO:0000313" key="4">
    <source>
        <dbReference type="EMBL" id="GAA0585769.1"/>
    </source>
</evidence>
<feature type="domain" description="Apiosidase-like catalytic" evidence="1">
    <location>
        <begin position="130"/>
        <end position="385"/>
    </location>
</feature>
<dbReference type="InterPro" id="IPR041239">
    <property type="entry name" value="DUF5605"/>
</dbReference>
<dbReference type="Pfam" id="PF13204">
    <property type="entry name" value="Apiosidase"/>
    <property type="match status" value="1"/>
</dbReference>
<dbReference type="EMBL" id="BAAADD010000012">
    <property type="protein sequence ID" value="GAA0585769.1"/>
    <property type="molecule type" value="Genomic_DNA"/>
</dbReference>
<comment type="caution">
    <text evidence="4">The sequence shown here is derived from an EMBL/GenBank/DDBJ whole genome shotgun (WGS) entry which is preliminary data.</text>
</comment>
<evidence type="ECO:0000313" key="5">
    <source>
        <dbReference type="Proteomes" id="UP001499951"/>
    </source>
</evidence>
<sequence>MAGTEITRRRLYWLGLAAMAVSAEGAPAKRAIGGAERWGIAELAFKGPQVGNPFLDVSLSADIRQNSQSITVPGFYDGDGIYRVRFSPPTEGIWHYVTKSNTAELNGREGSIHVHALSRNNHGPVRVANQFHFAYADGTPYKQIGTTSYAWTYQSDAICATTLKTLDGSPFNKIRMAVFPNGSVHFEPPYPFEGSPGHFDLERFNPIFFRRFEAYLKALQDRQIEADIILFHPYDGDKFGFDNLPTAADERYLRYVVARLSAFRNVWWSMANEYDAMKYKTEADFDRFFQIVQSADPYGRLRSIHHMHKFYDNNKPWVTHASIQSGAIAKDDERASILRDIWRKPVILDEVQYEGTCPYRWGQLSGEEMVSRFWVGTIAGAYVGHGEYIENENQAVWVGTGGKLHGTSASRIAFFRKVLEQGPKQGIDVIDKWYDRHLAGVPGEYYLHYFGKETPQSWNFVLPQEGLKDDMQFAVEILDTWNMTVTKLPDVFVLKRKDQYDFADTLGRSIPLPAKPWIALRITRV</sequence>
<name>A0ABN1F9G4_9PROT</name>
<feature type="domain" description="DUF5060" evidence="2">
    <location>
        <begin position="36"/>
        <end position="101"/>
    </location>
</feature>
<gene>
    <name evidence="4" type="ORF">GCM10008942_38400</name>
</gene>
<dbReference type="SUPFAM" id="SSF51445">
    <property type="entry name" value="(Trans)glycosidases"/>
    <property type="match status" value="1"/>
</dbReference>
<dbReference type="Pfam" id="PF18310">
    <property type="entry name" value="DUF5605"/>
    <property type="match status" value="1"/>
</dbReference>
<organism evidence="4 5">
    <name type="scientific">Rhizomicrobium electricum</name>
    <dbReference type="NCBI Taxonomy" id="480070"/>
    <lineage>
        <taxon>Bacteria</taxon>
        <taxon>Pseudomonadati</taxon>
        <taxon>Pseudomonadota</taxon>
        <taxon>Alphaproteobacteria</taxon>
        <taxon>Micropepsales</taxon>
        <taxon>Micropepsaceae</taxon>
        <taxon>Rhizomicrobium</taxon>
    </lineage>
</organism>
<dbReference type="PANTHER" id="PTHR37836:SF2">
    <property type="entry name" value="DUF4038 DOMAIN-CONTAINING PROTEIN"/>
    <property type="match status" value="1"/>
</dbReference>
<dbReference type="Gene3D" id="3.20.20.80">
    <property type="entry name" value="Glycosidases"/>
    <property type="match status" value="1"/>
</dbReference>
<proteinExistence type="predicted"/>
<dbReference type="Proteomes" id="UP001499951">
    <property type="component" value="Unassembled WGS sequence"/>
</dbReference>
<evidence type="ECO:0000259" key="2">
    <source>
        <dbReference type="Pfam" id="PF16586"/>
    </source>
</evidence>
<dbReference type="Gene3D" id="2.60.40.10">
    <property type="entry name" value="Immunoglobulins"/>
    <property type="match status" value="1"/>
</dbReference>
<evidence type="ECO:0000259" key="1">
    <source>
        <dbReference type="Pfam" id="PF13204"/>
    </source>
</evidence>
<feature type="domain" description="DUF5605" evidence="3">
    <location>
        <begin position="435"/>
        <end position="523"/>
    </location>
</feature>
<dbReference type="Pfam" id="PF16586">
    <property type="entry name" value="DUF5060"/>
    <property type="match status" value="1"/>
</dbReference>
<evidence type="ECO:0000259" key="3">
    <source>
        <dbReference type="Pfam" id="PF18310"/>
    </source>
</evidence>
<dbReference type="InterPro" id="IPR017853">
    <property type="entry name" value="GH"/>
</dbReference>
<reference evidence="4 5" key="1">
    <citation type="journal article" date="2019" name="Int. J. Syst. Evol. Microbiol.">
        <title>The Global Catalogue of Microorganisms (GCM) 10K type strain sequencing project: providing services to taxonomists for standard genome sequencing and annotation.</title>
        <authorList>
            <consortium name="The Broad Institute Genomics Platform"/>
            <consortium name="The Broad Institute Genome Sequencing Center for Infectious Disease"/>
            <person name="Wu L."/>
            <person name="Ma J."/>
        </authorList>
    </citation>
    <scope>NUCLEOTIDE SEQUENCE [LARGE SCALE GENOMIC DNA]</scope>
    <source>
        <strain evidence="4 5">JCM 15089</strain>
    </source>
</reference>
<accession>A0ABN1F9G4</accession>
<dbReference type="PANTHER" id="PTHR37836">
    <property type="entry name" value="LMO1036 PROTEIN"/>
    <property type="match status" value="1"/>
</dbReference>
<protein>
    <submittedName>
        <fullName evidence="4">DUF5605 domain-containing protein</fullName>
    </submittedName>
</protein>
<dbReference type="InterPro" id="IPR032260">
    <property type="entry name" value="DUF5060"/>
</dbReference>
<dbReference type="InterPro" id="IPR013783">
    <property type="entry name" value="Ig-like_fold"/>
</dbReference>
<dbReference type="Gene3D" id="2.60.40.3950">
    <property type="match status" value="1"/>
</dbReference>